<dbReference type="InterPro" id="IPR004846">
    <property type="entry name" value="T2SS/T3SS_dom"/>
</dbReference>
<dbReference type="InterPro" id="IPR001775">
    <property type="entry name" value="GspD/PilQ"/>
</dbReference>
<comment type="caution">
    <text evidence="6">The sequence shown here is derived from an EMBL/GenBank/DDBJ whole genome shotgun (WGS) entry which is preliminary data.</text>
</comment>
<dbReference type="Proteomes" id="UP000589292">
    <property type="component" value="Unassembled WGS sequence"/>
</dbReference>
<dbReference type="GO" id="GO:0015627">
    <property type="term" value="C:type II protein secretion system complex"/>
    <property type="evidence" value="ECO:0007669"/>
    <property type="project" value="TreeGrafter"/>
</dbReference>
<dbReference type="AlphaFoldDB" id="A0A7V8RBU4"/>
<dbReference type="PANTHER" id="PTHR30332:SF17">
    <property type="entry name" value="TYPE IV PILIATION SYSTEM PROTEIN DR_0774-RELATED"/>
    <property type="match status" value="1"/>
</dbReference>
<accession>A0A7V8RBU4</accession>
<feature type="signal peptide" evidence="3">
    <location>
        <begin position="1"/>
        <end position="20"/>
    </location>
</feature>
<dbReference type="Pfam" id="PF13629">
    <property type="entry name" value="T2SS-T3SS_pil_N"/>
    <property type="match status" value="1"/>
</dbReference>
<name>A0A7V8RBU4_9SPHN</name>
<dbReference type="InterPro" id="IPR032789">
    <property type="entry name" value="T2SS-T3SS_pil_N"/>
</dbReference>
<evidence type="ECO:0000256" key="3">
    <source>
        <dbReference type="SAM" id="SignalP"/>
    </source>
</evidence>
<sequence>MRFSKFIKGALLGSAVAATASLTGLVPAIGGAALAQSAVQRPTETLVLSIGRGQLIQLPGTMADLFVADNTVADVQVKSARQLYVFGKAGGETTLYASNAAGQVVYSATVRVGSNIDSVDQMLMLAMPDAKVRVSTLNGVVLLTGTVGAPEDSAEAARLVQAFVGDNVKVISRLSTATPMQVNLQVRIAEVSRSLVKEIGANLLTRDLTGGFQFGVSRASRNFAAIGNTIDVSTLPRIDASAQFGLPAGSLSLPFNPSTGQFVTGGTTTTFNNVLDGKTAIQAAGRLFGVDIASAFDLAEQVGLVTTLSQPNLTALSGETADFLAGGEFPIPINQGLGTTTIEYKNFGVSLAYTPTVLANGRISIRVRPEVSELSSAGSVTLNGFQVPALTVRRAETTVELGSGESFMIAGLLSNNSQNLVDKAPGLGDVPVLGNLFKSSNFRKGETELVIVVTPYLVKPVNANDIKLPTDGYRSPDDLQRLINHQNADGLSGAERPKPSVAPTEGTGGPDFGALPDQPRALPQSASKPQREARQGKAKQGDKSAGLAAAPGFSFD</sequence>
<evidence type="ECO:0000259" key="5">
    <source>
        <dbReference type="Pfam" id="PF13629"/>
    </source>
</evidence>
<gene>
    <name evidence="6" type="ORF">FG486_04500</name>
</gene>
<feature type="domain" description="Pilus formation protein N-terminal" evidence="5">
    <location>
        <begin position="43"/>
        <end position="112"/>
    </location>
</feature>
<dbReference type="EMBL" id="VDES01000001">
    <property type="protein sequence ID" value="MBA1373587.1"/>
    <property type="molecule type" value="Genomic_DNA"/>
</dbReference>
<feature type="compositionally biased region" description="Basic and acidic residues" evidence="2">
    <location>
        <begin position="529"/>
        <end position="542"/>
    </location>
</feature>
<keyword evidence="7" id="KW-1185">Reference proteome</keyword>
<protein>
    <submittedName>
        <fullName evidence="6">Type II and III secretion system protein family protein</fullName>
    </submittedName>
</protein>
<keyword evidence="3" id="KW-0732">Signal</keyword>
<dbReference type="PRINTS" id="PR00811">
    <property type="entry name" value="BCTERIALGSPD"/>
</dbReference>
<dbReference type="GO" id="GO:0009306">
    <property type="term" value="P:protein secretion"/>
    <property type="evidence" value="ECO:0007669"/>
    <property type="project" value="InterPro"/>
</dbReference>
<evidence type="ECO:0000256" key="2">
    <source>
        <dbReference type="SAM" id="MobiDB-lite"/>
    </source>
</evidence>
<evidence type="ECO:0000256" key="1">
    <source>
        <dbReference type="RuleBase" id="RU004003"/>
    </source>
</evidence>
<reference evidence="6 7" key="1">
    <citation type="journal article" date="1994" name="Int. J. Syst. Bacteriol.">
        <title>Phylogenetic positions of novel aerobic, bacteriochlorophyll a-containing bacteria and description of Roseococcus thiosulfatophilus gen. nov., sp. nov., Erythromicrobium ramosum gen. nov., sp. nov., and Erythrobacter litoralis sp. nov.</title>
        <authorList>
            <person name="Yurkov V."/>
            <person name="Stackebrandt E."/>
            <person name="Holmes A."/>
            <person name="Fuerst J.A."/>
            <person name="Hugenholtz P."/>
            <person name="Golecki J."/>
            <person name="Gad'on N."/>
            <person name="Gorlenko V.M."/>
            <person name="Kompantseva E.I."/>
            <person name="Drews G."/>
        </authorList>
    </citation>
    <scope>NUCLEOTIDE SEQUENCE [LARGE SCALE GENOMIC DNA]</scope>
    <source>
        <strain evidence="6 7">KR-99</strain>
    </source>
</reference>
<evidence type="ECO:0000259" key="4">
    <source>
        <dbReference type="Pfam" id="PF00263"/>
    </source>
</evidence>
<dbReference type="Pfam" id="PF00263">
    <property type="entry name" value="Secretin"/>
    <property type="match status" value="1"/>
</dbReference>
<organism evidence="6 7">
    <name type="scientific">Sphingomonas ursincola</name>
    <dbReference type="NCBI Taxonomy" id="56361"/>
    <lineage>
        <taxon>Bacteria</taxon>
        <taxon>Pseudomonadati</taxon>
        <taxon>Pseudomonadota</taxon>
        <taxon>Alphaproteobacteria</taxon>
        <taxon>Sphingomonadales</taxon>
        <taxon>Sphingomonadaceae</taxon>
        <taxon>Sphingomonas</taxon>
    </lineage>
</organism>
<comment type="similarity">
    <text evidence="1">Belongs to the bacterial secretin family.</text>
</comment>
<feature type="region of interest" description="Disordered" evidence="2">
    <location>
        <begin position="487"/>
        <end position="556"/>
    </location>
</feature>
<proteinExistence type="inferred from homology"/>
<feature type="chain" id="PRO_5031210449" evidence="3">
    <location>
        <begin position="21"/>
        <end position="556"/>
    </location>
</feature>
<dbReference type="InterPro" id="IPR050810">
    <property type="entry name" value="Bact_Secretion_Sys_Channel"/>
</dbReference>
<feature type="domain" description="Type II/III secretion system secretin-like" evidence="4">
    <location>
        <begin position="299"/>
        <end position="459"/>
    </location>
</feature>
<dbReference type="PANTHER" id="PTHR30332">
    <property type="entry name" value="PROBABLE GENERAL SECRETION PATHWAY PROTEIN D"/>
    <property type="match status" value="1"/>
</dbReference>
<evidence type="ECO:0000313" key="6">
    <source>
        <dbReference type="EMBL" id="MBA1373587.1"/>
    </source>
</evidence>
<evidence type="ECO:0000313" key="7">
    <source>
        <dbReference type="Proteomes" id="UP000589292"/>
    </source>
</evidence>